<evidence type="ECO:0000313" key="2">
    <source>
        <dbReference type="Proteomes" id="UP001162501"/>
    </source>
</evidence>
<feature type="non-terminal residue" evidence="1">
    <location>
        <position position="80"/>
    </location>
</feature>
<reference evidence="1" key="1">
    <citation type="submission" date="2025-03" db="EMBL/GenBank/DDBJ databases">
        <authorList>
            <consortium name="ELIXIR-Norway"/>
            <consortium name="Elixir Norway"/>
        </authorList>
    </citation>
    <scope>NUCLEOTIDE SEQUENCE</scope>
</reference>
<gene>
    <name evidence="1" type="ORF">MRATA1EN22A_LOCUS30086</name>
</gene>
<evidence type="ECO:0000313" key="1">
    <source>
        <dbReference type="EMBL" id="CAM9223002.1"/>
    </source>
</evidence>
<dbReference type="Proteomes" id="UP001162501">
    <property type="component" value="Unassembled WGS sequence"/>
</dbReference>
<proteinExistence type="predicted"/>
<accession>A0ACB1KHU7</accession>
<sequence>MHPKAEGAPPGSPSDTTSFSSNRLPSAHPTSRLLGAEAEVAASASASSLTVSSPLAFPHHLLDTSKTGEFGPEHRGKNTN</sequence>
<dbReference type="EMBL" id="CATOBB020001004">
    <property type="protein sequence ID" value="CAM9223002.1"/>
    <property type="molecule type" value="Genomic_DNA"/>
</dbReference>
<organism evidence="1 2">
    <name type="scientific">Rangifer tarandus platyrhynchus</name>
    <name type="common">Svalbard reindeer</name>
    <dbReference type="NCBI Taxonomy" id="3082113"/>
    <lineage>
        <taxon>Eukaryota</taxon>
        <taxon>Metazoa</taxon>
        <taxon>Chordata</taxon>
        <taxon>Craniata</taxon>
        <taxon>Vertebrata</taxon>
        <taxon>Euteleostomi</taxon>
        <taxon>Mammalia</taxon>
        <taxon>Eutheria</taxon>
        <taxon>Laurasiatheria</taxon>
        <taxon>Artiodactyla</taxon>
        <taxon>Ruminantia</taxon>
        <taxon>Pecora</taxon>
        <taxon>Cervidae</taxon>
        <taxon>Odocoileinae</taxon>
        <taxon>Rangifer</taxon>
    </lineage>
</organism>
<protein>
    <submittedName>
        <fullName evidence="1">Uncharacterized protein</fullName>
    </submittedName>
</protein>
<name>A0ACB1KHU7_RANTA</name>
<comment type="caution">
    <text evidence="1">The sequence shown here is derived from an EMBL/GenBank/DDBJ whole genome shotgun (WGS) entry which is preliminary data.</text>
</comment>